<evidence type="ECO:0000313" key="2">
    <source>
        <dbReference type="EMBL" id="SMQ53376.1"/>
    </source>
</evidence>
<keyword evidence="1" id="KW-0732">Signal</keyword>
<dbReference type="Proteomes" id="UP000215127">
    <property type="component" value="Chromosome 8"/>
</dbReference>
<gene>
    <name evidence="2" type="ORF">ZT3D7_G8529</name>
</gene>
<feature type="chain" id="PRO_5012507871" evidence="1">
    <location>
        <begin position="20"/>
        <end position="81"/>
    </location>
</feature>
<dbReference type="AlphaFoldDB" id="A0A1X7S110"/>
<feature type="signal peptide" evidence="1">
    <location>
        <begin position="1"/>
        <end position="19"/>
    </location>
</feature>
<evidence type="ECO:0000313" key="3">
    <source>
        <dbReference type="Proteomes" id="UP000215127"/>
    </source>
</evidence>
<organism evidence="2 3">
    <name type="scientific">Zymoseptoria tritici (strain ST99CH_3D7)</name>
    <dbReference type="NCBI Taxonomy" id="1276538"/>
    <lineage>
        <taxon>Eukaryota</taxon>
        <taxon>Fungi</taxon>
        <taxon>Dikarya</taxon>
        <taxon>Ascomycota</taxon>
        <taxon>Pezizomycotina</taxon>
        <taxon>Dothideomycetes</taxon>
        <taxon>Dothideomycetidae</taxon>
        <taxon>Mycosphaerellales</taxon>
        <taxon>Mycosphaerellaceae</taxon>
        <taxon>Zymoseptoria</taxon>
    </lineage>
</organism>
<sequence length="81" mass="8845">MHAFKVVAALFTIISIVMASGRDDPTDPEWYQWNMPNICVKSGQPCNSQCACCGKNCIKNDQALYCHAAANDNPSASFVCE</sequence>
<proteinExistence type="predicted"/>
<reference evidence="2 3" key="1">
    <citation type="submission" date="2016-06" db="EMBL/GenBank/DDBJ databases">
        <authorList>
            <person name="Kjaerup R.B."/>
            <person name="Dalgaard T.S."/>
            <person name="Juul-Madsen H.R."/>
        </authorList>
    </citation>
    <scope>NUCLEOTIDE SEQUENCE [LARGE SCALE GENOMIC DNA]</scope>
</reference>
<keyword evidence="3" id="KW-1185">Reference proteome</keyword>
<name>A0A1X7S110_ZYMT9</name>
<accession>A0A1X7S110</accession>
<dbReference type="EMBL" id="LT853699">
    <property type="protein sequence ID" value="SMQ53376.1"/>
    <property type="molecule type" value="Genomic_DNA"/>
</dbReference>
<protein>
    <submittedName>
        <fullName evidence="2">Uncharacterized protein</fullName>
    </submittedName>
</protein>
<evidence type="ECO:0000256" key="1">
    <source>
        <dbReference type="SAM" id="SignalP"/>
    </source>
</evidence>